<gene>
    <name evidence="1" type="ORF">ABFY20_14855</name>
</gene>
<name>A0AB39BEK1_9MICO</name>
<evidence type="ECO:0000313" key="1">
    <source>
        <dbReference type="EMBL" id="XDI04603.1"/>
    </source>
</evidence>
<reference evidence="1" key="1">
    <citation type="submission" date="2024-05" db="EMBL/GenBank/DDBJ databases">
        <title>Herbiconiux sp. A18JL235.</title>
        <authorList>
            <person name="Zhang G."/>
        </authorList>
    </citation>
    <scope>NUCLEOTIDE SEQUENCE</scope>
    <source>
        <strain evidence="1">A18JL235</strain>
    </source>
</reference>
<proteinExistence type="predicted"/>
<dbReference type="EMBL" id="CP162511">
    <property type="protein sequence ID" value="XDI04603.1"/>
    <property type="molecule type" value="Genomic_DNA"/>
</dbReference>
<accession>A0AB39BEK1</accession>
<sequence length="88" mass="10326">MRDDDFEVEVKWKEEVYYWEGSCGFLFDAGWGVEPPVLYVPPAEEWDACTPEWMHGRRDLILSRLDGVARHRLAEGPYPRSPRGLTRE</sequence>
<dbReference type="AlphaFoldDB" id="A0AB39BEK1"/>
<dbReference type="RefSeq" id="WP_368497007.1">
    <property type="nucleotide sequence ID" value="NZ_CP162511.1"/>
</dbReference>
<organism evidence="1">
    <name type="scientific">Herbiconiux sp. A18JL235</name>
    <dbReference type="NCBI Taxonomy" id="3152363"/>
    <lineage>
        <taxon>Bacteria</taxon>
        <taxon>Bacillati</taxon>
        <taxon>Actinomycetota</taxon>
        <taxon>Actinomycetes</taxon>
        <taxon>Micrococcales</taxon>
        <taxon>Microbacteriaceae</taxon>
        <taxon>Herbiconiux</taxon>
    </lineage>
</organism>
<protein>
    <submittedName>
        <fullName evidence="1">Uncharacterized protein</fullName>
    </submittedName>
</protein>